<name>A0AAD6GXG6_9EURO</name>
<keyword evidence="4" id="KW-1185">Reference proteome</keyword>
<gene>
    <name evidence="3" type="ORF">N7537_009148</name>
</gene>
<keyword evidence="2" id="KW-0472">Membrane</keyword>
<organism evidence="3 4">
    <name type="scientific">Penicillium hordei</name>
    <dbReference type="NCBI Taxonomy" id="40994"/>
    <lineage>
        <taxon>Eukaryota</taxon>
        <taxon>Fungi</taxon>
        <taxon>Dikarya</taxon>
        <taxon>Ascomycota</taxon>
        <taxon>Pezizomycotina</taxon>
        <taxon>Eurotiomycetes</taxon>
        <taxon>Eurotiomycetidae</taxon>
        <taxon>Eurotiales</taxon>
        <taxon>Aspergillaceae</taxon>
        <taxon>Penicillium</taxon>
    </lineage>
</organism>
<dbReference type="RefSeq" id="XP_056748870.1">
    <property type="nucleotide sequence ID" value="XM_056900202.1"/>
</dbReference>
<evidence type="ECO:0000256" key="2">
    <source>
        <dbReference type="SAM" id="Phobius"/>
    </source>
</evidence>
<evidence type="ECO:0000313" key="4">
    <source>
        <dbReference type="Proteomes" id="UP001213799"/>
    </source>
</evidence>
<feature type="region of interest" description="Disordered" evidence="1">
    <location>
        <begin position="728"/>
        <end position="904"/>
    </location>
</feature>
<feature type="compositionally biased region" description="Low complexity" evidence="1">
    <location>
        <begin position="368"/>
        <end position="389"/>
    </location>
</feature>
<feature type="compositionally biased region" description="Basic and acidic residues" evidence="1">
    <location>
        <begin position="117"/>
        <end position="135"/>
    </location>
</feature>
<keyword evidence="2" id="KW-1133">Transmembrane helix</keyword>
<feature type="compositionally biased region" description="Basic and acidic residues" evidence="1">
    <location>
        <begin position="889"/>
        <end position="901"/>
    </location>
</feature>
<feature type="compositionally biased region" description="Polar residues" evidence="1">
    <location>
        <begin position="311"/>
        <end position="335"/>
    </location>
</feature>
<feature type="compositionally biased region" description="Basic and acidic residues" evidence="1">
    <location>
        <begin position="861"/>
        <end position="870"/>
    </location>
</feature>
<feature type="region of interest" description="Disordered" evidence="1">
    <location>
        <begin position="302"/>
        <end position="398"/>
    </location>
</feature>
<proteinExistence type="predicted"/>
<feature type="compositionally biased region" description="Basic and acidic residues" evidence="1">
    <location>
        <begin position="656"/>
        <end position="669"/>
    </location>
</feature>
<evidence type="ECO:0000313" key="3">
    <source>
        <dbReference type="EMBL" id="KAJ5592244.1"/>
    </source>
</evidence>
<feature type="compositionally biased region" description="Basic and acidic residues" evidence="1">
    <location>
        <begin position="758"/>
        <end position="773"/>
    </location>
</feature>
<reference evidence="3" key="1">
    <citation type="journal article" date="2023" name="IMA Fungus">
        <title>Comparative genomic study of the Penicillium genus elucidates a diverse pangenome and 15 lateral gene transfer events.</title>
        <authorList>
            <person name="Petersen C."/>
            <person name="Sorensen T."/>
            <person name="Nielsen M.R."/>
            <person name="Sondergaard T.E."/>
            <person name="Sorensen J.L."/>
            <person name="Fitzpatrick D.A."/>
            <person name="Frisvad J.C."/>
            <person name="Nielsen K.L."/>
        </authorList>
    </citation>
    <scope>NUCLEOTIDE SEQUENCE</scope>
    <source>
        <strain evidence="3">IBT 12815</strain>
    </source>
</reference>
<feature type="compositionally biased region" description="Low complexity" evidence="1">
    <location>
        <begin position="181"/>
        <end position="196"/>
    </location>
</feature>
<accession>A0AAD6GXG6</accession>
<comment type="caution">
    <text evidence="3">The sequence shown here is derived from an EMBL/GenBank/DDBJ whole genome shotgun (WGS) entry which is preliminary data.</text>
</comment>
<feature type="region of interest" description="Disordered" evidence="1">
    <location>
        <begin position="634"/>
        <end position="713"/>
    </location>
</feature>
<feature type="compositionally biased region" description="Polar residues" evidence="1">
    <location>
        <begin position="850"/>
        <end position="860"/>
    </location>
</feature>
<feature type="region of interest" description="Disordered" evidence="1">
    <location>
        <begin position="457"/>
        <end position="596"/>
    </location>
</feature>
<feature type="compositionally biased region" description="Polar residues" evidence="1">
    <location>
        <begin position="243"/>
        <end position="263"/>
    </location>
</feature>
<dbReference type="GeneID" id="81590444"/>
<reference evidence="3" key="2">
    <citation type="submission" date="2023-01" db="EMBL/GenBank/DDBJ databases">
        <authorList>
            <person name="Petersen C."/>
        </authorList>
    </citation>
    <scope>NUCLEOTIDE SEQUENCE</scope>
    <source>
        <strain evidence="3">IBT 12815</strain>
    </source>
</reference>
<dbReference type="AlphaFoldDB" id="A0AAD6GXG6"/>
<feature type="compositionally biased region" description="Polar residues" evidence="1">
    <location>
        <begin position="733"/>
        <end position="748"/>
    </location>
</feature>
<evidence type="ECO:0000256" key="1">
    <source>
        <dbReference type="SAM" id="MobiDB-lite"/>
    </source>
</evidence>
<feature type="compositionally biased region" description="Polar residues" evidence="1">
    <location>
        <begin position="151"/>
        <end position="174"/>
    </location>
</feature>
<protein>
    <recommendedName>
        <fullName evidence="5">NTP binding protein</fullName>
    </recommendedName>
</protein>
<feature type="region of interest" description="Disordered" evidence="1">
    <location>
        <begin position="410"/>
        <end position="430"/>
    </location>
</feature>
<feature type="transmembrane region" description="Helical" evidence="2">
    <location>
        <begin position="1036"/>
        <end position="1057"/>
    </location>
</feature>
<feature type="compositionally biased region" description="Basic and acidic residues" evidence="1">
    <location>
        <begin position="1"/>
        <end position="10"/>
    </location>
</feature>
<keyword evidence="2" id="KW-0812">Transmembrane</keyword>
<feature type="compositionally biased region" description="Basic and acidic residues" evidence="1">
    <location>
        <begin position="547"/>
        <end position="559"/>
    </location>
</feature>
<dbReference type="EMBL" id="JAQJAE010000005">
    <property type="protein sequence ID" value="KAJ5592244.1"/>
    <property type="molecule type" value="Genomic_DNA"/>
</dbReference>
<dbReference type="Proteomes" id="UP001213799">
    <property type="component" value="Unassembled WGS sequence"/>
</dbReference>
<feature type="compositionally biased region" description="Polar residues" evidence="1">
    <location>
        <begin position="202"/>
        <end position="214"/>
    </location>
</feature>
<feature type="compositionally biased region" description="Basic and acidic residues" evidence="1">
    <location>
        <begin position="530"/>
        <end position="539"/>
    </location>
</feature>
<feature type="compositionally biased region" description="Basic and acidic residues" evidence="1">
    <location>
        <begin position="791"/>
        <end position="801"/>
    </location>
</feature>
<feature type="compositionally biased region" description="Low complexity" evidence="1">
    <location>
        <begin position="634"/>
        <end position="650"/>
    </location>
</feature>
<evidence type="ECO:0008006" key="5">
    <source>
        <dbReference type="Google" id="ProtNLM"/>
    </source>
</evidence>
<feature type="compositionally biased region" description="Basic and acidic residues" evidence="1">
    <location>
        <begin position="342"/>
        <end position="358"/>
    </location>
</feature>
<sequence>MDEAHVKLPDGHLVNLSPRSVHPSAYKAYRAEYKPSAELSPTPPPRHPQEERSTEYAIAGGASKNISQLPKATKLPIPRSLAENRNDGSNQTPSPTALPKLTPSSHSSGRLGDQSEPVDKAHDQYWRKIRDKLEDSPLLTRRTKSKDSDKNQSPNSRISYHNSRLPASTSQDPTSYLVGNAPSSIPSPSAVNSSPARESRNRAPTTLPVDSQNKWQKKNDQWVIMDVTQTTPQKSVRTDETTDSSPRSHPSISPVSAENSSITDWEDRFVVNMPTAKDPNPPTMTAQQIAEYQKSIERVHRDGGQMVDPSTVPSRNVSPEIRSNPSEQRIQSPGGINTYDGAYEKRQAPSLSPEEHRPSPPPQQNAHLEQQSQPQLQQLQTTTALQRQTASPYYSPDEIGYNRISTIWEESPTRPKEKRHPQNADGSFLGCREISGEKNPDEILRFASLDDASLHPRPLALGSKNKHKAPKEVRKATDRQTTHIPGQTVVLPEERPQLSQNSRPAQCSKPLAMYQDRSYSQNASPIPRARSQDSSKENYHPTSNTPERSRSLEENRGDDDVYIITPTITRTMIPTPDKKASSPKPQGLRRPGGTNHAVPAEATKAVRARAQMISTPSGLRPGGPNMNIKLTERTLTTSQTLPLTSISSSLKDQDDEGRNKNHAQDRTPERAAGTTSNTIRGFIRTTGLAKPSGPAKPPGLTKPSGLARSPTDSIATILRNRTESLRARAESLRNGSGSLQRANQKRSPSPQPTLPSRDNSESSRSERSFRSAEETTPATENRPAPPPKMVTTEKKPDESKKSCSQQPPPEPSKPVTKRVILSEERPSSIKPDKPPTSTRKISILAKPSKLNPTSRLNQTSKLDKTPKLDEASGSIKSVAPERSPPPRATKSDTPPKKEARVKPLPRLCTSGKVLEIAELDGIQVSSPKESLQSNITDVSADLGDMHSKDEDDSDEQGLNPLALSLLFNILVVAVTQVNKALRMGTDSPYAKFVASNTLNMASHCWRVSECIYTVISHYQATGAWPKPRSHQSISQFMVELLQAIVYLLILGFAAMLISRTVGYVVLVSSWIVWFARPFAWIFQCVGRALIM</sequence>
<feature type="compositionally biased region" description="Basic and acidic residues" evidence="1">
    <location>
        <begin position="820"/>
        <end position="833"/>
    </location>
</feature>
<feature type="compositionally biased region" description="Basic and acidic residues" evidence="1">
    <location>
        <begin position="470"/>
        <end position="481"/>
    </location>
</feature>
<feature type="compositionally biased region" description="Low complexity" evidence="1">
    <location>
        <begin position="563"/>
        <end position="575"/>
    </location>
</feature>
<feature type="region of interest" description="Disordered" evidence="1">
    <location>
        <begin position="1"/>
        <end position="264"/>
    </location>
</feature>